<reference evidence="2" key="1">
    <citation type="journal article" date="2014" name="Genome Announc.">
        <title>Draft genome sequences of six enterohepatic helicobacter species isolated from humans and one from rhesus macaques.</title>
        <authorList>
            <person name="Shen Z."/>
            <person name="Sheh A."/>
            <person name="Young S.K."/>
            <person name="Abouelliel A."/>
            <person name="Ward D.V."/>
            <person name="Earl A.M."/>
            <person name="Fox J.G."/>
        </authorList>
    </citation>
    <scope>NUCLEOTIDE SEQUENCE [LARGE SCALE GENOMIC DNA]</scope>
    <source>
        <strain evidence="2">MIT 98-5489</strain>
    </source>
</reference>
<evidence type="ECO:0000313" key="2">
    <source>
        <dbReference type="Proteomes" id="UP000003953"/>
    </source>
</evidence>
<dbReference type="EMBL" id="DS990443">
    <property type="protein sequence ID" value="EEQ63565.1"/>
    <property type="molecule type" value="Genomic_DNA"/>
</dbReference>
<dbReference type="Proteomes" id="UP000003953">
    <property type="component" value="Unassembled WGS sequence"/>
</dbReference>
<dbReference type="AlphaFoldDB" id="C5EZX1"/>
<proteinExistence type="predicted"/>
<accession>C5EZX1</accession>
<dbReference type="HOGENOM" id="CLU_3290658_0_0_7"/>
<organism evidence="1 2">
    <name type="scientific">Helicobacter pullorum MIT 98-5489</name>
    <dbReference type="NCBI Taxonomy" id="537972"/>
    <lineage>
        <taxon>Bacteria</taxon>
        <taxon>Pseudomonadati</taxon>
        <taxon>Campylobacterota</taxon>
        <taxon>Epsilonproteobacteria</taxon>
        <taxon>Campylobacterales</taxon>
        <taxon>Helicobacteraceae</taxon>
        <taxon>Helicobacter</taxon>
    </lineage>
</organism>
<gene>
    <name evidence="1" type="ORF">HPMG_01022</name>
</gene>
<evidence type="ECO:0000313" key="1">
    <source>
        <dbReference type="EMBL" id="EEQ63565.1"/>
    </source>
</evidence>
<protein>
    <submittedName>
        <fullName evidence="1">Uncharacterized protein</fullName>
    </submittedName>
</protein>
<name>C5EZX1_9HELI</name>
<sequence>MMLLENNISLGFNSFVEFQGYLCGIIRVCFTRKYQGQYNS</sequence>
<keyword evidence="2" id="KW-1185">Reference proteome</keyword>